<name>A0A6J8BFP7_MYTCO</name>
<evidence type="ECO:0000313" key="2">
    <source>
        <dbReference type="EMBL" id="CAC5382483.1"/>
    </source>
</evidence>
<gene>
    <name evidence="2" type="ORF">MCOR_18305</name>
</gene>
<protein>
    <submittedName>
        <fullName evidence="2">Uncharacterized protein</fullName>
    </submittedName>
</protein>
<keyword evidence="3" id="KW-1185">Reference proteome</keyword>
<accession>A0A6J8BFP7</accession>
<evidence type="ECO:0000256" key="1">
    <source>
        <dbReference type="SAM" id="MobiDB-lite"/>
    </source>
</evidence>
<proteinExistence type="predicted"/>
<dbReference type="Proteomes" id="UP000507470">
    <property type="component" value="Unassembled WGS sequence"/>
</dbReference>
<dbReference type="AlphaFoldDB" id="A0A6J8BFP7"/>
<dbReference type="PANTHER" id="PTHR47456">
    <property type="entry name" value="PHD-TYPE DOMAIN-CONTAINING PROTEIN"/>
    <property type="match status" value="1"/>
</dbReference>
<reference evidence="2 3" key="1">
    <citation type="submission" date="2020-06" db="EMBL/GenBank/DDBJ databases">
        <authorList>
            <person name="Li R."/>
            <person name="Bekaert M."/>
        </authorList>
    </citation>
    <scope>NUCLEOTIDE SEQUENCE [LARGE SCALE GENOMIC DNA]</scope>
    <source>
        <strain evidence="3">wild</strain>
    </source>
</reference>
<dbReference type="InterPro" id="IPR029309">
    <property type="entry name" value="CaRF"/>
</dbReference>
<dbReference type="Pfam" id="PF15299">
    <property type="entry name" value="ALS2CR8"/>
    <property type="match status" value="1"/>
</dbReference>
<organism evidence="2 3">
    <name type="scientific">Mytilus coruscus</name>
    <name type="common">Sea mussel</name>
    <dbReference type="NCBI Taxonomy" id="42192"/>
    <lineage>
        <taxon>Eukaryota</taxon>
        <taxon>Metazoa</taxon>
        <taxon>Spiralia</taxon>
        <taxon>Lophotrochozoa</taxon>
        <taxon>Mollusca</taxon>
        <taxon>Bivalvia</taxon>
        <taxon>Autobranchia</taxon>
        <taxon>Pteriomorphia</taxon>
        <taxon>Mytilida</taxon>
        <taxon>Mytiloidea</taxon>
        <taxon>Mytilidae</taxon>
        <taxon>Mytilinae</taxon>
        <taxon>Mytilus</taxon>
    </lineage>
</organism>
<dbReference type="PANTHER" id="PTHR47456:SF1">
    <property type="entry name" value="PHD-TYPE DOMAIN-CONTAINING PROTEIN"/>
    <property type="match status" value="1"/>
</dbReference>
<evidence type="ECO:0000313" key="3">
    <source>
        <dbReference type="Proteomes" id="UP000507470"/>
    </source>
</evidence>
<dbReference type="EMBL" id="CACVKT020003228">
    <property type="protein sequence ID" value="CAC5382483.1"/>
    <property type="molecule type" value="Genomic_DNA"/>
</dbReference>
<feature type="region of interest" description="Disordered" evidence="1">
    <location>
        <begin position="1"/>
        <end position="21"/>
    </location>
</feature>
<sequence length="198" mass="23496">MEDHDFSRQRRQIQPTKKKNSGVKLKIGHVVRFPDYKTTGISTTYEKDLILVEIKKLVLDKKQINMQHQFYIAFPDPTEHQNHLKRRASLLLGIDDRLKEYIRKMVWEENITRVQQMRVLLEVYMKTTLFQGQDIPAIINKRFWPSNVDIQNHIALAVKKQRNKEIDQIDIKLSCLPTTTIIQPLRLTLYLVVYQQLS</sequence>
<dbReference type="OrthoDB" id="6157967at2759"/>
<dbReference type="GO" id="GO:0003700">
    <property type="term" value="F:DNA-binding transcription factor activity"/>
    <property type="evidence" value="ECO:0007669"/>
    <property type="project" value="InterPro"/>
</dbReference>